<proteinExistence type="evidence at transcript level"/>
<sequence>MGLQPLEFSHCYLDSPTFRERLKAHEAELEKTNKFIKELLKDGKALVDATKQLTAAQRKFSHSLAEFSFEFIGDAETDDERSIDESLQEFAAFLRNLEDQRELMALNIREAFIKPLDKFRKEQLGAAKEEKKKYEKETDKYYSGLEKYVGLSAKKKDAQLSERDTHLEHVRQNYHEMSLEYVCKLQEIQERKKFEFVEPMLSFFQMLFTFYHHGYELAKDFNHYKTELHLNIQNARNRFDGARSEVEELMQKIKKNPQEHMRMSSSVMEGYLYLQEKRAVPFGSTWVKHYCSYRKETKKFTMVPFDQKAGGKIGEEDEFTLQSCTRKKSDTVEKRFCFDIEAVDRQGVFTMQAVTEGDRKLWMEAMDGTEPVYLINKTDLRREGYAQLDSMGFNIIKKCIHAIETRGLNDQGLYRVAGVSSKVQRLVNLLMDPKTCDDLDLSSSPEWEVKTITSALKQYLRSLPEPLMTHKLFGEFILPAKSDSPESRIKSIHSLVYKLPEKNREMLDILIKHLANVSDNKKQNLMTVANLGVVFGPTLMRPPEETVAAIMDLKFQNIVVEILIENHQKIFSTAPDGSVCQPESSLPLSTKPPKQASQADLDSRPIAVYNFYMDLDKVEKPSRVEDDTPTGSIESISSHSSIITTSSNSNSPPEQARNRIQSNNSDTVDLAASSSAISMVSWLNSSPTSPSSPCSPTFTFPPPTENKPLDGVTNRKAKAVYSCEAEHNSELSFRVGAIFENVHVSREPGWLEGTLEGKTGLIPRNYVEFLEH</sequence>
<reference evidence="10" key="1">
    <citation type="journal article" date="2014" name="Nature">
        <title>Elephant shark genome provides unique insights into gnathostome evolution.</title>
        <authorList>
            <consortium name="International Elephant Shark Genome Sequencing Consortium"/>
            <person name="Venkatesh B."/>
            <person name="Lee A.P."/>
            <person name="Ravi V."/>
            <person name="Maurya A.K."/>
            <person name="Lian M.M."/>
            <person name="Swann J.B."/>
            <person name="Ohta Y."/>
            <person name="Flajnik M.F."/>
            <person name="Sutoh Y."/>
            <person name="Kasahara M."/>
            <person name="Hoon S."/>
            <person name="Gangu V."/>
            <person name="Roy S.W."/>
            <person name="Irimia M."/>
            <person name="Korzh V."/>
            <person name="Kondrychyn I."/>
            <person name="Lim Z.W."/>
            <person name="Tay B.H."/>
            <person name="Tohari S."/>
            <person name="Kong K.W."/>
            <person name="Ho S."/>
            <person name="Lorente-Galdos B."/>
            <person name="Quilez J."/>
            <person name="Marques-Bonet T."/>
            <person name="Raney B.J."/>
            <person name="Ingham P.W."/>
            <person name="Tay A."/>
            <person name="Hillier L.W."/>
            <person name="Minx P."/>
            <person name="Boehm T."/>
            <person name="Wilson R.K."/>
            <person name="Brenner S."/>
            <person name="Warren W.C."/>
        </authorList>
    </citation>
    <scope>NUCLEOTIDE SEQUENCE</scope>
    <source>
        <tissue evidence="10">Gills</tissue>
    </source>
</reference>
<evidence type="ECO:0000259" key="7">
    <source>
        <dbReference type="PROSITE" id="PS50002"/>
    </source>
</evidence>
<dbReference type="PROSITE" id="PS50238">
    <property type="entry name" value="RHOGAP"/>
    <property type="match status" value="1"/>
</dbReference>
<dbReference type="InterPro" id="IPR047234">
    <property type="entry name" value="GRAF_fam"/>
</dbReference>
<dbReference type="PROSITE" id="PS50003">
    <property type="entry name" value="PH_DOMAIN"/>
    <property type="match status" value="1"/>
</dbReference>
<dbReference type="CDD" id="cd01249">
    <property type="entry name" value="BAR-PH_GRAF_family"/>
    <property type="match status" value="1"/>
</dbReference>
<feature type="compositionally biased region" description="Low complexity" evidence="6">
    <location>
        <begin position="632"/>
        <end position="654"/>
    </location>
</feature>
<dbReference type="FunFam" id="2.30.30.40:FF:000055">
    <property type="entry name" value="rho GTPase-activating protein 26 isoform X1"/>
    <property type="match status" value="1"/>
</dbReference>
<feature type="region of interest" description="Disordered" evidence="6">
    <location>
        <begin position="686"/>
        <end position="711"/>
    </location>
</feature>
<dbReference type="Pfam" id="PF00169">
    <property type="entry name" value="PH"/>
    <property type="match status" value="1"/>
</dbReference>
<dbReference type="InterPro" id="IPR000198">
    <property type="entry name" value="RhoGAP_dom"/>
</dbReference>
<name>V9KIP7_CALMI</name>
<feature type="domain" description="SH3" evidence="7">
    <location>
        <begin position="712"/>
        <end position="772"/>
    </location>
</feature>
<dbReference type="Pfam" id="PF00620">
    <property type="entry name" value="RhoGAP"/>
    <property type="match status" value="1"/>
</dbReference>
<dbReference type="SMART" id="SM00324">
    <property type="entry name" value="RhoGAP"/>
    <property type="match status" value="1"/>
</dbReference>
<keyword evidence="4" id="KW-0963">Cytoplasm</keyword>
<accession>V9KIP7</accession>
<dbReference type="SMART" id="SM00233">
    <property type="entry name" value="PH"/>
    <property type="match status" value="1"/>
</dbReference>
<evidence type="ECO:0000256" key="2">
    <source>
        <dbReference type="ARBA" id="ARBA00022443"/>
    </source>
</evidence>
<dbReference type="PROSITE" id="PS50002">
    <property type="entry name" value="SH3"/>
    <property type="match status" value="1"/>
</dbReference>
<dbReference type="SUPFAM" id="SSF48350">
    <property type="entry name" value="GTPase activation domain, GAP"/>
    <property type="match status" value="1"/>
</dbReference>
<feature type="compositionally biased region" description="Low complexity" evidence="6">
    <location>
        <begin position="686"/>
        <end position="698"/>
    </location>
</feature>
<dbReference type="Pfam" id="PF14604">
    <property type="entry name" value="SH3_9"/>
    <property type="match status" value="1"/>
</dbReference>
<dbReference type="Pfam" id="PF16746">
    <property type="entry name" value="BAR_3"/>
    <property type="match status" value="1"/>
</dbReference>
<dbReference type="CTD" id="79658"/>
<dbReference type="InterPro" id="IPR036028">
    <property type="entry name" value="SH3-like_dom_sf"/>
</dbReference>
<dbReference type="FunFam" id="1.10.555.10:FF:000006">
    <property type="entry name" value="Rho GTPase activating protein 26"/>
    <property type="match status" value="1"/>
</dbReference>
<dbReference type="InterPro" id="IPR001849">
    <property type="entry name" value="PH_domain"/>
</dbReference>
<evidence type="ECO:0000259" key="8">
    <source>
        <dbReference type="PROSITE" id="PS50003"/>
    </source>
</evidence>
<evidence type="ECO:0000256" key="3">
    <source>
        <dbReference type="ARBA" id="ARBA00022468"/>
    </source>
</evidence>
<dbReference type="FunFam" id="1.20.1270.60:FF:000001">
    <property type="entry name" value="Rho GTPase-activating protein 26"/>
    <property type="match status" value="1"/>
</dbReference>
<dbReference type="GO" id="GO:0005096">
    <property type="term" value="F:GTPase activator activity"/>
    <property type="evidence" value="ECO:0007669"/>
    <property type="project" value="UniProtKB-KW"/>
</dbReference>
<dbReference type="SMART" id="SM00326">
    <property type="entry name" value="SH3"/>
    <property type="match status" value="1"/>
</dbReference>
<dbReference type="Gene3D" id="1.10.555.10">
    <property type="entry name" value="Rho GTPase activation protein"/>
    <property type="match status" value="1"/>
</dbReference>
<feature type="region of interest" description="Disordered" evidence="6">
    <location>
        <begin position="581"/>
        <end position="600"/>
    </location>
</feature>
<dbReference type="Gene3D" id="1.20.1270.60">
    <property type="entry name" value="Arfaptin homology (AH) domain/BAR domain"/>
    <property type="match status" value="1"/>
</dbReference>
<evidence type="ECO:0000313" key="10">
    <source>
        <dbReference type="EMBL" id="AFO97773.1"/>
    </source>
</evidence>
<feature type="compositionally biased region" description="Polar residues" evidence="6">
    <location>
        <begin position="658"/>
        <end position="668"/>
    </location>
</feature>
<keyword evidence="3" id="KW-0343">GTPase activation</keyword>
<evidence type="ECO:0000256" key="1">
    <source>
        <dbReference type="ARBA" id="ARBA00004496"/>
    </source>
</evidence>
<dbReference type="KEGG" id="cmk:103182232"/>
<feature type="domain" description="Rho-GAP" evidence="9">
    <location>
        <begin position="386"/>
        <end position="571"/>
    </location>
</feature>
<dbReference type="AlphaFoldDB" id="V9KIP7"/>
<feature type="region of interest" description="Disordered" evidence="6">
    <location>
        <begin position="620"/>
        <end position="668"/>
    </location>
</feature>
<dbReference type="Gene3D" id="2.30.30.40">
    <property type="entry name" value="SH3 Domains"/>
    <property type="match status" value="1"/>
</dbReference>
<evidence type="ECO:0000256" key="5">
    <source>
        <dbReference type="PROSITE-ProRule" id="PRU00192"/>
    </source>
</evidence>
<dbReference type="InterPro" id="IPR027267">
    <property type="entry name" value="AH/BAR_dom_sf"/>
</dbReference>
<dbReference type="RefSeq" id="XP_042194249.1">
    <property type="nucleotide sequence ID" value="XM_042338315.1"/>
</dbReference>
<evidence type="ECO:0000259" key="9">
    <source>
        <dbReference type="PROSITE" id="PS50238"/>
    </source>
</evidence>
<dbReference type="Gene3D" id="2.30.29.30">
    <property type="entry name" value="Pleckstrin-homology domain (PH domain)/Phosphotyrosine-binding domain (PTB)"/>
    <property type="match status" value="1"/>
</dbReference>
<dbReference type="PANTHER" id="PTHR12552">
    <property type="entry name" value="OLIGOPHRENIN 1"/>
    <property type="match status" value="1"/>
</dbReference>
<dbReference type="InterPro" id="IPR047225">
    <property type="entry name" value="PH_GRAF"/>
</dbReference>
<dbReference type="OrthoDB" id="3183924at2759"/>
<dbReference type="EMBL" id="JW865256">
    <property type="protein sequence ID" value="AFO97773.1"/>
    <property type="molecule type" value="mRNA"/>
</dbReference>
<dbReference type="InterPro" id="IPR008936">
    <property type="entry name" value="Rho_GTPase_activation_prot"/>
</dbReference>
<dbReference type="SUPFAM" id="SSF50044">
    <property type="entry name" value="SH3-domain"/>
    <property type="match status" value="1"/>
</dbReference>
<dbReference type="GO" id="GO:0005829">
    <property type="term" value="C:cytosol"/>
    <property type="evidence" value="ECO:0007669"/>
    <property type="project" value="UniProtKB-ARBA"/>
</dbReference>
<comment type="subcellular location">
    <subcellularLocation>
        <location evidence="1">Cytoplasm</location>
    </subcellularLocation>
</comment>
<dbReference type="SUPFAM" id="SSF50729">
    <property type="entry name" value="PH domain-like"/>
    <property type="match status" value="1"/>
</dbReference>
<feature type="domain" description="PH" evidence="8">
    <location>
        <begin position="265"/>
        <end position="371"/>
    </location>
</feature>
<evidence type="ECO:0000256" key="4">
    <source>
        <dbReference type="ARBA" id="ARBA00022490"/>
    </source>
</evidence>
<dbReference type="GO" id="GO:0007165">
    <property type="term" value="P:signal transduction"/>
    <property type="evidence" value="ECO:0007669"/>
    <property type="project" value="InterPro"/>
</dbReference>
<organism evidence="10">
    <name type="scientific">Callorhinchus milii</name>
    <name type="common">Ghost shark</name>
    <dbReference type="NCBI Taxonomy" id="7868"/>
    <lineage>
        <taxon>Eukaryota</taxon>
        <taxon>Metazoa</taxon>
        <taxon>Chordata</taxon>
        <taxon>Craniata</taxon>
        <taxon>Vertebrata</taxon>
        <taxon>Chondrichthyes</taxon>
        <taxon>Holocephali</taxon>
        <taxon>Chimaeriformes</taxon>
        <taxon>Callorhinchidae</taxon>
        <taxon>Callorhinchus</taxon>
    </lineage>
</organism>
<dbReference type="GeneID" id="103182232"/>
<evidence type="ECO:0000256" key="6">
    <source>
        <dbReference type="SAM" id="MobiDB-lite"/>
    </source>
</evidence>
<dbReference type="PANTHER" id="PTHR12552:SF5">
    <property type="entry name" value="RHO GTPASE-ACTIVATING PROTEIN 10"/>
    <property type="match status" value="1"/>
</dbReference>
<dbReference type="InterPro" id="IPR001452">
    <property type="entry name" value="SH3_domain"/>
</dbReference>
<dbReference type="InterPro" id="IPR004148">
    <property type="entry name" value="BAR_dom"/>
</dbReference>
<dbReference type="SUPFAM" id="SSF103657">
    <property type="entry name" value="BAR/IMD domain-like"/>
    <property type="match status" value="1"/>
</dbReference>
<keyword evidence="2 5" id="KW-0728">SH3 domain</keyword>
<protein>
    <submittedName>
        <fullName evidence="10">Rho GTPase-activating protein 10-like protein</fullName>
    </submittedName>
</protein>
<dbReference type="InterPro" id="IPR011993">
    <property type="entry name" value="PH-like_dom_sf"/>
</dbReference>